<evidence type="ECO:0000313" key="2">
    <source>
        <dbReference type="EMBL" id="MBI9000112.1"/>
    </source>
</evidence>
<gene>
    <name evidence="2" type="ORF">JDV76_03885</name>
</gene>
<protein>
    <recommendedName>
        <fullName evidence="4">Secreted protein</fullName>
    </recommendedName>
</protein>
<feature type="signal peptide" evidence="1">
    <location>
        <begin position="1"/>
        <end position="38"/>
    </location>
</feature>
<keyword evidence="1" id="KW-0732">Signal</keyword>
<sequence length="250" mass="25569">MEPVPVPDTSRRITRRIAAATTALLVSTATLGTAPATAAPVGSTPFGSSIPGLPQLPPPPLDHLGRPAPHILQQLRDLAEQEFIPENIRGMLLAAVGFFEGSGEPGAPIPEDAPVFAQFGWPTVAENCIGGQSRATGTAIAVPGPADLPLPGVPAGHATFVFTALGTERVAENQQTSMQVRWININTLRTGVTPLAYTGINPDGPATVAGTADTGPGTIVALLDGGVTTTGDGGDSTCRFLPTTGIFDVR</sequence>
<feature type="chain" id="PRO_5045716147" description="Secreted protein" evidence="1">
    <location>
        <begin position="39"/>
        <end position="250"/>
    </location>
</feature>
<proteinExistence type="predicted"/>
<comment type="caution">
    <text evidence="2">The sequence shown here is derived from an EMBL/GenBank/DDBJ whole genome shotgun (WGS) entry which is preliminary data.</text>
</comment>
<evidence type="ECO:0008006" key="4">
    <source>
        <dbReference type="Google" id="ProtNLM"/>
    </source>
</evidence>
<evidence type="ECO:0000313" key="3">
    <source>
        <dbReference type="Proteomes" id="UP000625574"/>
    </source>
</evidence>
<evidence type="ECO:0000256" key="1">
    <source>
        <dbReference type="SAM" id="SignalP"/>
    </source>
</evidence>
<accession>A0ABS0VTL3</accession>
<dbReference type="Proteomes" id="UP000625574">
    <property type="component" value="Unassembled WGS sequence"/>
</dbReference>
<dbReference type="EMBL" id="JAEIOT010000005">
    <property type="protein sequence ID" value="MBI9000112.1"/>
    <property type="molecule type" value="Genomic_DNA"/>
</dbReference>
<name>A0ABS0VTL3_9CORY</name>
<keyword evidence="3" id="KW-1185">Reference proteome</keyword>
<reference evidence="2 3" key="1">
    <citation type="submission" date="2020-12" db="EMBL/GenBank/DDBJ databases">
        <title>Genome public.</title>
        <authorList>
            <person name="Sun Q."/>
        </authorList>
    </citation>
    <scope>NUCLEOTIDE SEQUENCE [LARGE SCALE GENOMIC DNA]</scope>
    <source>
        <strain evidence="2 3">CCM 8864</strain>
    </source>
</reference>
<organism evidence="2 3">
    <name type="scientific">Corynebacterium marambiense</name>
    <dbReference type="NCBI Taxonomy" id="2765364"/>
    <lineage>
        <taxon>Bacteria</taxon>
        <taxon>Bacillati</taxon>
        <taxon>Actinomycetota</taxon>
        <taxon>Actinomycetes</taxon>
        <taxon>Mycobacteriales</taxon>
        <taxon>Corynebacteriaceae</taxon>
        <taxon>Corynebacterium</taxon>
    </lineage>
</organism>